<comment type="caution">
    <text evidence="2">The sequence shown here is derived from an EMBL/GenBank/DDBJ whole genome shotgun (WGS) entry which is preliminary data.</text>
</comment>
<accession>A0A7K0EG14</accession>
<dbReference type="RefSeq" id="WP_154173801.1">
    <property type="nucleotide sequence ID" value="NZ_WJXZ01000002.1"/>
</dbReference>
<evidence type="ECO:0000313" key="3">
    <source>
        <dbReference type="Proteomes" id="UP000441754"/>
    </source>
</evidence>
<organism evidence="2 3">
    <name type="scientific">Larkinella terrae</name>
    <dbReference type="NCBI Taxonomy" id="2025311"/>
    <lineage>
        <taxon>Bacteria</taxon>
        <taxon>Pseudomonadati</taxon>
        <taxon>Bacteroidota</taxon>
        <taxon>Cytophagia</taxon>
        <taxon>Cytophagales</taxon>
        <taxon>Spirosomataceae</taxon>
        <taxon>Larkinella</taxon>
    </lineage>
</organism>
<feature type="compositionally biased region" description="Gly residues" evidence="1">
    <location>
        <begin position="1"/>
        <end position="10"/>
    </location>
</feature>
<feature type="region of interest" description="Disordered" evidence="1">
    <location>
        <begin position="1"/>
        <end position="33"/>
    </location>
</feature>
<dbReference type="Proteomes" id="UP000441754">
    <property type="component" value="Unassembled WGS sequence"/>
</dbReference>
<protein>
    <submittedName>
        <fullName evidence="2">Uncharacterized protein</fullName>
    </submittedName>
</protein>
<dbReference type="EMBL" id="WJXZ01000002">
    <property type="protein sequence ID" value="MRS60642.1"/>
    <property type="molecule type" value="Genomic_DNA"/>
</dbReference>
<keyword evidence="3" id="KW-1185">Reference proteome</keyword>
<sequence length="45" mass="4640">MQDGLGGASGAGTMLLEPLPLRQSGTPTQDVFRGSEEECSGFIQA</sequence>
<proteinExistence type="predicted"/>
<evidence type="ECO:0000313" key="2">
    <source>
        <dbReference type="EMBL" id="MRS60642.1"/>
    </source>
</evidence>
<dbReference type="AlphaFoldDB" id="A0A7K0EG14"/>
<gene>
    <name evidence="2" type="ORF">GJJ30_05000</name>
</gene>
<evidence type="ECO:0000256" key="1">
    <source>
        <dbReference type="SAM" id="MobiDB-lite"/>
    </source>
</evidence>
<dbReference type="OrthoDB" id="9899694at2"/>
<name>A0A7K0EG14_9BACT</name>
<reference evidence="2 3" key="1">
    <citation type="journal article" date="2018" name="Antonie Van Leeuwenhoek">
        <title>Larkinella terrae sp. nov., isolated from soil on Jeju Island, South Korea.</title>
        <authorList>
            <person name="Ten L.N."/>
            <person name="Jeon J."/>
            <person name="Park S.J."/>
            <person name="Park S."/>
            <person name="Lee S.Y."/>
            <person name="Kim M.K."/>
            <person name="Jung H.Y."/>
        </authorList>
    </citation>
    <scope>NUCLEOTIDE SEQUENCE [LARGE SCALE GENOMIC DNA]</scope>
    <source>
        <strain evidence="2 3">KCTC 52001</strain>
    </source>
</reference>